<dbReference type="EMBL" id="MFUR01000005">
    <property type="protein sequence ID" value="OGI87101.1"/>
    <property type="molecule type" value="Genomic_DNA"/>
</dbReference>
<feature type="active site" description="Proton donor" evidence="8">
    <location>
        <position position="70"/>
    </location>
</feature>
<evidence type="ECO:0000256" key="7">
    <source>
        <dbReference type="ARBA" id="ARBA00051712"/>
    </source>
</evidence>
<dbReference type="AlphaFoldDB" id="A0A1F6WYX3"/>
<dbReference type="InterPro" id="IPR001653">
    <property type="entry name" value="DAP_epimerase_DapF"/>
</dbReference>
<dbReference type="PROSITE" id="PS01326">
    <property type="entry name" value="DAP_EPIMERASE"/>
    <property type="match status" value="1"/>
</dbReference>
<comment type="catalytic activity">
    <reaction evidence="7 8">
        <text>(2S,6S)-2,6-diaminopimelate = meso-2,6-diaminopimelate</text>
        <dbReference type="Rhea" id="RHEA:15393"/>
        <dbReference type="ChEBI" id="CHEBI:57609"/>
        <dbReference type="ChEBI" id="CHEBI:57791"/>
        <dbReference type="EC" id="5.1.1.7"/>
    </reaction>
</comment>
<dbReference type="EC" id="5.1.1.7" evidence="3 8"/>
<dbReference type="HAMAP" id="MF_00197">
    <property type="entry name" value="DAP_epimerase"/>
    <property type="match status" value="1"/>
</dbReference>
<dbReference type="NCBIfam" id="TIGR00652">
    <property type="entry name" value="DapF"/>
    <property type="match status" value="1"/>
</dbReference>
<feature type="binding site" evidence="8">
    <location>
        <position position="177"/>
    </location>
    <ligand>
        <name>substrate</name>
    </ligand>
</feature>
<keyword evidence="8" id="KW-0963">Cytoplasm</keyword>
<gene>
    <name evidence="8" type="primary">dapF</name>
    <name evidence="10" type="ORF">A3A91_00325</name>
</gene>
<evidence type="ECO:0000256" key="3">
    <source>
        <dbReference type="ARBA" id="ARBA00013080"/>
    </source>
</evidence>
<accession>A0A1F6WYX3</accession>
<feature type="binding site" evidence="8">
    <location>
        <begin position="205"/>
        <end position="206"/>
    </location>
    <ligand>
        <name>substrate</name>
    </ligand>
</feature>
<evidence type="ECO:0000313" key="11">
    <source>
        <dbReference type="Proteomes" id="UP000177001"/>
    </source>
</evidence>
<feature type="binding site" evidence="8">
    <location>
        <begin position="195"/>
        <end position="196"/>
    </location>
    <ligand>
        <name>substrate</name>
    </ligand>
</feature>
<comment type="caution">
    <text evidence="8">Lacks conserved residue(s) required for the propagation of feature annotation.</text>
</comment>
<evidence type="ECO:0000256" key="4">
    <source>
        <dbReference type="ARBA" id="ARBA00022605"/>
    </source>
</evidence>
<feature type="site" description="Could be important to modulate the pK values of the two catalytic cysteine residues" evidence="8">
    <location>
        <position position="146"/>
    </location>
</feature>
<feature type="active site" description="Proton acceptor" evidence="8">
    <location>
        <position position="204"/>
    </location>
</feature>
<dbReference type="PANTHER" id="PTHR31689:SF0">
    <property type="entry name" value="DIAMINOPIMELATE EPIMERASE"/>
    <property type="match status" value="1"/>
</dbReference>
<feature type="binding site" evidence="8">
    <location>
        <begin position="71"/>
        <end position="72"/>
    </location>
    <ligand>
        <name>substrate</name>
    </ligand>
</feature>
<protein>
    <recommendedName>
        <fullName evidence="3 8">Diaminopimelate epimerase</fullName>
        <shortName evidence="8">DAP epimerase</shortName>
        <ecNumber evidence="3 8">5.1.1.7</ecNumber>
    </recommendedName>
    <alternativeName>
        <fullName evidence="8">PLP-independent amino acid racemase</fullName>
    </alternativeName>
</protein>
<feature type="binding site" evidence="8">
    <location>
        <position position="12"/>
    </location>
    <ligand>
        <name>substrate</name>
    </ligand>
</feature>
<name>A0A1F6WYX3_9BACT</name>
<dbReference type="PANTHER" id="PTHR31689">
    <property type="entry name" value="DIAMINOPIMELATE EPIMERASE, CHLOROPLASTIC"/>
    <property type="match status" value="1"/>
</dbReference>
<proteinExistence type="inferred from homology"/>
<reference evidence="10 11" key="1">
    <citation type="journal article" date="2016" name="Nat. Commun.">
        <title>Thousands of microbial genomes shed light on interconnected biogeochemical processes in an aquifer system.</title>
        <authorList>
            <person name="Anantharaman K."/>
            <person name="Brown C.T."/>
            <person name="Hug L.A."/>
            <person name="Sharon I."/>
            <person name="Castelle C.J."/>
            <person name="Probst A.J."/>
            <person name="Thomas B.C."/>
            <person name="Singh A."/>
            <person name="Wilkins M.J."/>
            <person name="Karaoz U."/>
            <person name="Brodie E.L."/>
            <person name="Williams K.H."/>
            <person name="Hubbard S.S."/>
            <person name="Banfield J.F."/>
        </authorList>
    </citation>
    <scope>NUCLEOTIDE SEQUENCE [LARGE SCALE GENOMIC DNA]</scope>
</reference>
<organism evidence="10 11">
    <name type="scientific">Candidatus Nomurabacteria bacterium RIFCSPLOWO2_01_FULL_36_16</name>
    <dbReference type="NCBI Taxonomy" id="1801767"/>
    <lineage>
        <taxon>Bacteria</taxon>
        <taxon>Candidatus Nomuraibacteriota</taxon>
    </lineage>
</organism>
<evidence type="ECO:0000256" key="8">
    <source>
        <dbReference type="HAMAP-Rule" id="MF_00197"/>
    </source>
</evidence>
<keyword evidence="6 8" id="KW-0413">Isomerase</keyword>
<dbReference type="SUPFAM" id="SSF54506">
    <property type="entry name" value="Diaminopimelate epimerase-like"/>
    <property type="match status" value="2"/>
</dbReference>
<dbReference type="InterPro" id="IPR018510">
    <property type="entry name" value="DAP_epimerase_AS"/>
</dbReference>
<feature type="active site" evidence="9">
    <location>
        <position position="70"/>
    </location>
</feature>
<evidence type="ECO:0000256" key="6">
    <source>
        <dbReference type="ARBA" id="ARBA00023235"/>
    </source>
</evidence>
<feature type="site" description="Could be important to modulate the pK values of the two catalytic cysteine residues" evidence="8">
    <location>
        <position position="195"/>
    </location>
</feature>
<dbReference type="GO" id="GO:0005829">
    <property type="term" value="C:cytosol"/>
    <property type="evidence" value="ECO:0007669"/>
    <property type="project" value="TreeGrafter"/>
</dbReference>
<evidence type="ECO:0000313" key="10">
    <source>
        <dbReference type="EMBL" id="OGI87101.1"/>
    </source>
</evidence>
<evidence type="ECO:0000256" key="2">
    <source>
        <dbReference type="ARBA" id="ARBA00010219"/>
    </source>
</evidence>
<dbReference type="Pfam" id="PF01678">
    <property type="entry name" value="DAP_epimerase"/>
    <property type="match status" value="2"/>
</dbReference>
<dbReference type="GO" id="GO:0008837">
    <property type="term" value="F:diaminopimelate epimerase activity"/>
    <property type="evidence" value="ECO:0007669"/>
    <property type="project" value="UniProtKB-UniRule"/>
</dbReference>
<feature type="binding site" evidence="8">
    <location>
        <position position="144"/>
    </location>
    <ligand>
        <name>substrate</name>
    </ligand>
</feature>
<comment type="similarity">
    <text evidence="2 8">Belongs to the diaminopimelate epimerase family.</text>
</comment>
<keyword evidence="5 8" id="KW-0457">Lysine biosynthesis</keyword>
<dbReference type="Proteomes" id="UP000177001">
    <property type="component" value="Unassembled WGS sequence"/>
</dbReference>
<comment type="subcellular location">
    <subcellularLocation>
        <location evidence="8">Cytoplasm</location>
    </subcellularLocation>
</comment>
<dbReference type="GO" id="GO:0009089">
    <property type="term" value="P:lysine biosynthetic process via diaminopimelate"/>
    <property type="evidence" value="ECO:0007669"/>
    <property type="project" value="UniProtKB-UniRule"/>
</dbReference>
<dbReference type="Gene3D" id="3.10.310.10">
    <property type="entry name" value="Diaminopimelate Epimerase, Chain A, domain 1"/>
    <property type="match status" value="2"/>
</dbReference>
<sequence>MKEFYKYHGAGNDFIIIDNRDKSFDIKNIKLLCDRHFGIGADGLILLESSDKADCFMNYYNADGSVAEMCGNGVRCIAKFFIEQIKSHKRELSIDTRAGVKKVVCNDDGSFSVNMGIPVFSHLDFPEKSLKLENIEFNFVSMGNPHAVGIVKDLSLINISEIGPKIETDSHFPNKINVEFIEKVSEDYFKVKVWERGSGATLACGTGACAVYAILQKNLKNKDEITLEFPGGNLHLSENEKDEIILRGEAMFVFKGKME</sequence>
<feature type="binding site" evidence="8">
    <location>
        <position position="61"/>
    </location>
    <ligand>
        <name>substrate</name>
    </ligand>
</feature>
<keyword evidence="4 8" id="KW-0028">Amino-acid biosynthesis</keyword>
<evidence type="ECO:0000256" key="1">
    <source>
        <dbReference type="ARBA" id="ARBA00005196"/>
    </source>
</evidence>
<comment type="subunit">
    <text evidence="8">Homodimer.</text>
</comment>
<comment type="caution">
    <text evidence="10">The sequence shown here is derived from an EMBL/GenBank/DDBJ whole genome shotgun (WGS) entry which is preliminary data.</text>
</comment>
<comment type="function">
    <text evidence="8">Catalyzes the stereoinversion of LL-2,6-diaminopimelate (L,L-DAP) to meso-diaminopimelate (meso-DAP), a precursor of L-lysine and an essential component of the bacterial peptidoglycan.</text>
</comment>
<evidence type="ECO:0000256" key="5">
    <source>
        <dbReference type="ARBA" id="ARBA00023154"/>
    </source>
</evidence>
<comment type="pathway">
    <text evidence="1 8">Amino-acid biosynthesis; L-lysine biosynthesis via DAP pathway; DL-2,6-diaminopimelate from LL-2,6-diaminopimelate: step 1/1.</text>
</comment>
<dbReference type="UniPathway" id="UPA00034">
    <property type="reaction ID" value="UER00025"/>
</dbReference>
<evidence type="ECO:0000256" key="9">
    <source>
        <dbReference type="PROSITE-ProRule" id="PRU10125"/>
    </source>
</evidence>